<dbReference type="PANTHER" id="PTHR21529:SF4">
    <property type="entry name" value="TPR AND ANKYRIN REPEAT-CONTAINING PROTEIN 1"/>
    <property type="match status" value="1"/>
</dbReference>
<gene>
    <name evidence="1" type="ORF">FEM48_Zijuj10G0018300</name>
</gene>
<sequence>MSYIKGKLQTGKACDDKLRRDYISLYRSWFSKLSMEERERVYDIFLQYEKRKMGNGEYDLADLVSDLHHRLRVNKYEGDKLDFVYIDEVQHLTMRQISLSKYVCRNVNDGFVFPEFVMKSSCEEVYRTSKHVKIAGNFQLSQNFRTHAGVLKLAQSVIDLLYHFFPLSIDVMNPETSLIHEKTPVLIESENIEKEFTKMFEGFGGSGNNLTGFGAEQVVLVRDENFKNEILNSIGKHALVLTIMECKGLEFQKCGDSKLEEAGECFTRARSYKRAAHAYAKGKLYSKCIDACIQGKLFDKGLKYILFRREDATECEKTKKYIGEIEAKEQELLEGTARSYKNLKDNNKMMKFVKAFCSKDLARSFLKNEDFLDELLKLECEWGYFLNAASIAKQIGNLLLEAELLGKAGHFREASLAILLHVFANSFLAGGSNGWTMVKFVQKEELLDKAKALAKKNHDLSADLKTHAEGVLSKNQVSVDTLVYFWNIWNQNMGKIFGYLSCPENQSVWREFYLSYLGMRKQFSKEKVTYILHCSDAYWISKSDCPNLRPKGKSINLSPDTFANAARNYWTLEMTSVGIKVLEQLRSLYEFSIRDSLAIHHKSIILIHMCEVANSLIKSKFLNHKYMPKIKDYLELPRDRLFRTIFPLGKYFESLFKLLENKEISSKLPQHFYRTIPRLKPGYLDENVNVFAEAFGKIGNPLVIVRSGKNCLKFECQNAIFVKLDVDYGRDKLMSIMF</sequence>
<dbReference type="PANTHER" id="PTHR21529">
    <property type="entry name" value="MAMMARY TURMOR VIRUS RECEPTOR HOMOLOG 1, 2 MTVR1, 2"/>
    <property type="match status" value="1"/>
</dbReference>
<name>A0A978UKK9_ZIZJJ</name>
<organism evidence="1 2">
    <name type="scientific">Ziziphus jujuba var. spinosa</name>
    <dbReference type="NCBI Taxonomy" id="714518"/>
    <lineage>
        <taxon>Eukaryota</taxon>
        <taxon>Viridiplantae</taxon>
        <taxon>Streptophyta</taxon>
        <taxon>Embryophyta</taxon>
        <taxon>Tracheophyta</taxon>
        <taxon>Spermatophyta</taxon>
        <taxon>Magnoliopsida</taxon>
        <taxon>eudicotyledons</taxon>
        <taxon>Gunneridae</taxon>
        <taxon>Pentapetalae</taxon>
        <taxon>rosids</taxon>
        <taxon>fabids</taxon>
        <taxon>Rosales</taxon>
        <taxon>Rhamnaceae</taxon>
        <taxon>Paliureae</taxon>
        <taxon>Ziziphus</taxon>
    </lineage>
</organism>
<evidence type="ECO:0008006" key="3">
    <source>
        <dbReference type="Google" id="ProtNLM"/>
    </source>
</evidence>
<dbReference type="InterPro" id="IPR039904">
    <property type="entry name" value="TRANK1"/>
</dbReference>
<reference evidence="1" key="1">
    <citation type="journal article" date="2021" name="Front. Plant Sci.">
        <title>Chromosome-Scale Genome Assembly for Chinese Sour Jujube and Insights Into Its Genome Evolution and Domestication Signature.</title>
        <authorList>
            <person name="Shen L.-Y."/>
            <person name="Luo H."/>
            <person name="Wang X.-L."/>
            <person name="Wang X.-M."/>
            <person name="Qiu X.-J."/>
            <person name="Liu H."/>
            <person name="Zhou S.-S."/>
            <person name="Jia K.-H."/>
            <person name="Nie S."/>
            <person name="Bao Y.-T."/>
            <person name="Zhang R.-G."/>
            <person name="Yun Q.-Z."/>
            <person name="Chai Y.-H."/>
            <person name="Lu J.-Y."/>
            <person name="Li Y."/>
            <person name="Zhao S.-W."/>
            <person name="Mao J.-F."/>
            <person name="Jia S.-G."/>
            <person name="Mao Y.-M."/>
        </authorList>
    </citation>
    <scope>NUCLEOTIDE SEQUENCE</scope>
    <source>
        <strain evidence="1">AT0</strain>
        <tissue evidence="1">Leaf</tissue>
    </source>
</reference>
<evidence type="ECO:0000313" key="2">
    <source>
        <dbReference type="Proteomes" id="UP000813462"/>
    </source>
</evidence>
<evidence type="ECO:0000313" key="1">
    <source>
        <dbReference type="EMBL" id="KAH7515361.1"/>
    </source>
</evidence>
<dbReference type="EMBL" id="JAEACU010000010">
    <property type="protein sequence ID" value="KAH7515361.1"/>
    <property type="molecule type" value="Genomic_DNA"/>
</dbReference>
<protein>
    <recommendedName>
        <fullName evidence="3">TPR and ankyrin repeat-containing protein 1-like</fullName>
    </recommendedName>
</protein>
<proteinExistence type="predicted"/>
<dbReference type="Proteomes" id="UP000813462">
    <property type="component" value="Unassembled WGS sequence"/>
</dbReference>
<dbReference type="AlphaFoldDB" id="A0A978UKK9"/>
<accession>A0A978UKK9</accession>
<dbReference type="InterPro" id="IPR027417">
    <property type="entry name" value="P-loop_NTPase"/>
</dbReference>
<dbReference type="SUPFAM" id="SSF52540">
    <property type="entry name" value="P-loop containing nucleoside triphosphate hydrolases"/>
    <property type="match status" value="1"/>
</dbReference>
<comment type="caution">
    <text evidence="1">The sequence shown here is derived from an EMBL/GenBank/DDBJ whole genome shotgun (WGS) entry which is preliminary data.</text>
</comment>